<name>A0AAW1TJD9_9CUCU</name>
<evidence type="ECO:0000256" key="1">
    <source>
        <dbReference type="SAM" id="MobiDB-lite"/>
    </source>
</evidence>
<sequence length="66" mass="6322">MGGLEGDPGGDGYGGLRGGHRGGGGFRGRGGPGRGASFGSGRGGPGGLKGAGRRGMGMEDKLIQHL</sequence>
<proteinExistence type="predicted"/>
<keyword evidence="3" id="KW-1185">Reference proteome</keyword>
<dbReference type="AlphaFoldDB" id="A0AAW1TJD9"/>
<feature type="compositionally biased region" description="Gly residues" evidence="1">
    <location>
        <begin position="1"/>
        <end position="55"/>
    </location>
</feature>
<organism evidence="2 3">
    <name type="scientific">Henosepilachna vigintioctopunctata</name>
    <dbReference type="NCBI Taxonomy" id="420089"/>
    <lineage>
        <taxon>Eukaryota</taxon>
        <taxon>Metazoa</taxon>
        <taxon>Ecdysozoa</taxon>
        <taxon>Arthropoda</taxon>
        <taxon>Hexapoda</taxon>
        <taxon>Insecta</taxon>
        <taxon>Pterygota</taxon>
        <taxon>Neoptera</taxon>
        <taxon>Endopterygota</taxon>
        <taxon>Coleoptera</taxon>
        <taxon>Polyphaga</taxon>
        <taxon>Cucujiformia</taxon>
        <taxon>Coccinelloidea</taxon>
        <taxon>Coccinellidae</taxon>
        <taxon>Epilachninae</taxon>
        <taxon>Epilachnini</taxon>
        <taxon>Henosepilachna</taxon>
    </lineage>
</organism>
<feature type="compositionally biased region" description="Basic and acidic residues" evidence="1">
    <location>
        <begin position="56"/>
        <end position="66"/>
    </location>
</feature>
<evidence type="ECO:0000313" key="3">
    <source>
        <dbReference type="Proteomes" id="UP001431783"/>
    </source>
</evidence>
<comment type="caution">
    <text evidence="2">The sequence shown here is derived from an EMBL/GenBank/DDBJ whole genome shotgun (WGS) entry which is preliminary data.</text>
</comment>
<dbReference type="EMBL" id="JARQZJ010000001">
    <property type="protein sequence ID" value="KAK9869618.1"/>
    <property type="molecule type" value="Genomic_DNA"/>
</dbReference>
<gene>
    <name evidence="2" type="ORF">WA026_003366</name>
</gene>
<reference evidence="2 3" key="1">
    <citation type="submission" date="2023-03" db="EMBL/GenBank/DDBJ databases">
        <title>Genome insight into feeding habits of ladybird beetles.</title>
        <authorList>
            <person name="Li H.-S."/>
            <person name="Huang Y.-H."/>
            <person name="Pang H."/>
        </authorList>
    </citation>
    <scope>NUCLEOTIDE SEQUENCE [LARGE SCALE GENOMIC DNA]</scope>
    <source>
        <strain evidence="2">SYSU_2023b</strain>
        <tissue evidence="2">Whole body</tissue>
    </source>
</reference>
<evidence type="ECO:0000313" key="2">
    <source>
        <dbReference type="EMBL" id="KAK9869618.1"/>
    </source>
</evidence>
<feature type="region of interest" description="Disordered" evidence="1">
    <location>
        <begin position="1"/>
        <end position="66"/>
    </location>
</feature>
<dbReference type="Proteomes" id="UP001431783">
    <property type="component" value="Unassembled WGS sequence"/>
</dbReference>
<accession>A0AAW1TJD9</accession>
<protein>
    <submittedName>
        <fullName evidence="2">Uncharacterized protein</fullName>
    </submittedName>
</protein>